<dbReference type="GO" id="GO:0005829">
    <property type="term" value="C:cytosol"/>
    <property type="evidence" value="ECO:0007669"/>
    <property type="project" value="TreeGrafter"/>
</dbReference>
<dbReference type="SUPFAM" id="SSF53756">
    <property type="entry name" value="UDP-Glycosyltransferase/glycogen phosphorylase"/>
    <property type="match status" value="1"/>
</dbReference>
<sequence length="435" mass="50432">MLYYVCGIFRVLIKFHNSKQYSVTYMLESKTIFEKKLTDKEQNLRLNHNLLLESAQVGDKPFDKKFYETAPLPHALDQATNIIIILGDHIGDATLELPIITSLAKYFELNSLEGKKITLISPHRDLFKGLKTICPGLDLLDNVESFHPSPDDKLFCFNLNRKFHDYSIFGMEATDEQNPMKVFSHDCQDWVKEEIPIRPGVTRKYDMLPLRIMRNMEISFGQKLYEDIYDIREFIPKENNFDEQKEALIKKLNLDANRPLITISPASSAQGKEYAPECWESLIAIICERKPNLQIFFIDDPDERKRILYGDMIDRLKRDNVHRGNVAFSEMNTLMHMTRLSVTPDTGLGHYSSMCGTPNVMFSLQNSIFWSGPNTFRITHPYGREMIRNHALVDLSFKDSENSFYYGEPESKRGASDISPERVAERVLKIIQYED</sequence>
<dbReference type="PANTHER" id="PTHR30160">
    <property type="entry name" value="TETRAACYLDISACCHARIDE 4'-KINASE-RELATED"/>
    <property type="match status" value="1"/>
</dbReference>
<evidence type="ECO:0008006" key="5">
    <source>
        <dbReference type="Google" id="ProtNLM"/>
    </source>
</evidence>
<dbReference type="Pfam" id="PF01075">
    <property type="entry name" value="Glyco_transf_9"/>
    <property type="match status" value="1"/>
</dbReference>
<name>A0A0G0T446_9BACT</name>
<keyword evidence="2" id="KW-0808">Transferase</keyword>
<dbReference type="AlphaFoldDB" id="A0A0G0T446"/>
<dbReference type="GO" id="GO:0009244">
    <property type="term" value="P:lipopolysaccharide core region biosynthetic process"/>
    <property type="evidence" value="ECO:0007669"/>
    <property type="project" value="TreeGrafter"/>
</dbReference>
<dbReference type="Gene3D" id="3.40.50.2000">
    <property type="entry name" value="Glycogen Phosphorylase B"/>
    <property type="match status" value="1"/>
</dbReference>
<organism evidence="3 4">
    <name type="scientific">Candidatus Nomurabacteria bacterium GW2011_GWF2_40_12</name>
    <dbReference type="NCBI Taxonomy" id="1618776"/>
    <lineage>
        <taxon>Bacteria</taxon>
        <taxon>Candidatus Nomuraibacteriota</taxon>
    </lineage>
</organism>
<dbReference type="InterPro" id="IPR002201">
    <property type="entry name" value="Glyco_trans_9"/>
</dbReference>
<evidence type="ECO:0000313" key="4">
    <source>
        <dbReference type="Proteomes" id="UP000034301"/>
    </source>
</evidence>
<comment type="caution">
    <text evidence="3">The sequence shown here is derived from an EMBL/GenBank/DDBJ whole genome shotgun (WGS) entry which is preliminary data.</text>
</comment>
<reference evidence="3 4" key="1">
    <citation type="journal article" date="2015" name="Nature">
        <title>rRNA introns, odd ribosomes, and small enigmatic genomes across a large radiation of phyla.</title>
        <authorList>
            <person name="Brown C.T."/>
            <person name="Hug L.A."/>
            <person name="Thomas B.C."/>
            <person name="Sharon I."/>
            <person name="Castelle C.J."/>
            <person name="Singh A."/>
            <person name="Wilkins M.J."/>
            <person name="Williams K.H."/>
            <person name="Banfield J.F."/>
        </authorList>
    </citation>
    <scope>NUCLEOTIDE SEQUENCE [LARGE SCALE GENOMIC DNA]</scope>
</reference>
<accession>A0A0G0T446</accession>
<evidence type="ECO:0000256" key="2">
    <source>
        <dbReference type="ARBA" id="ARBA00022679"/>
    </source>
</evidence>
<dbReference type="EMBL" id="LBYC01000019">
    <property type="protein sequence ID" value="KKR41875.1"/>
    <property type="molecule type" value="Genomic_DNA"/>
</dbReference>
<proteinExistence type="predicted"/>
<dbReference type="Proteomes" id="UP000034301">
    <property type="component" value="Unassembled WGS sequence"/>
</dbReference>
<gene>
    <name evidence="3" type="ORF">UT78_C0019G0020</name>
</gene>
<keyword evidence="1" id="KW-0328">Glycosyltransferase</keyword>
<dbReference type="InterPro" id="IPR051199">
    <property type="entry name" value="LPS_LOS_Heptosyltrfase"/>
</dbReference>
<protein>
    <recommendedName>
        <fullName evidence="5">ADP-heptose:LPS heptosyltransferase</fullName>
    </recommendedName>
</protein>
<evidence type="ECO:0000313" key="3">
    <source>
        <dbReference type="EMBL" id="KKR41875.1"/>
    </source>
</evidence>
<evidence type="ECO:0000256" key="1">
    <source>
        <dbReference type="ARBA" id="ARBA00022676"/>
    </source>
</evidence>
<dbReference type="GO" id="GO:0008713">
    <property type="term" value="F:ADP-heptose-lipopolysaccharide heptosyltransferase activity"/>
    <property type="evidence" value="ECO:0007669"/>
    <property type="project" value="TreeGrafter"/>
</dbReference>